<feature type="domain" description="Major facilitator superfamily (MFS) profile" evidence="8">
    <location>
        <begin position="69"/>
        <end position="485"/>
    </location>
</feature>
<organism evidence="9 10">
    <name type="scientific">Penicillium brasilianum</name>
    <dbReference type="NCBI Taxonomy" id="104259"/>
    <lineage>
        <taxon>Eukaryota</taxon>
        <taxon>Fungi</taxon>
        <taxon>Dikarya</taxon>
        <taxon>Ascomycota</taxon>
        <taxon>Pezizomycotina</taxon>
        <taxon>Eurotiomycetes</taxon>
        <taxon>Eurotiomycetidae</taxon>
        <taxon>Eurotiales</taxon>
        <taxon>Aspergillaceae</taxon>
        <taxon>Penicillium</taxon>
    </lineage>
</organism>
<dbReference type="OrthoDB" id="6730379at2759"/>
<keyword evidence="5 7" id="KW-0472">Membrane</keyword>
<name>A0A0F7TQM1_PENBI</name>
<keyword evidence="10" id="KW-1185">Reference proteome</keyword>
<feature type="transmembrane region" description="Helical" evidence="7">
    <location>
        <begin position="229"/>
        <end position="249"/>
    </location>
</feature>
<dbReference type="PANTHER" id="PTHR43791">
    <property type="entry name" value="PERMEASE-RELATED"/>
    <property type="match status" value="1"/>
</dbReference>
<feature type="transmembrane region" description="Helical" evidence="7">
    <location>
        <begin position="137"/>
        <end position="154"/>
    </location>
</feature>
<dbReference type="InterPro" id="IPR011701">
    <property type="entry name" value="MFS"/>
</dbReference>
<feature type="transmembrane region" description="Helical" evidence="7">
    <location>
        <begin position="424"/>
        <end position="445"/>
    </location>
</feature>
<dbReference type="Pfam" id="PF07690">
    <property type="entry name" value="MFS_1"/>
    <property type="match status" value="1"/>
</dbReference>
<keyword evidence="4 7" id="KW-1133">Transmembrane helix</keyword>
<dbReference type="PANTHER" id="PTHR43791:SF35">
    <property type="entry name" value="MAJOR FACILITATOR SUPERFAMILY (MFS) PROFILE DOMAIN-CONTAINING PROTEIN"/>
    <property type="match status" value="1"/>
</dbReference>
<keyword evidence="3 7" id="KW-0812">Transmembrane</keyword>
<evidence type="ECO:0000256" key="6">
    <source>
        <dbReference type="SAM" id="MobiDB-lite"/>
    </source>
</evidence>
<accession>A0A0F7TQM1</accession>
<feature type="compositionally biased region" description="Basic and acidic residues" evidence="6">
    <location>
        <begin position="1"/>
        <end position="17"/>
    </location>
</feature>
<feature type="transmembrane region" description="Helical" evidence="7">
    <location>
        <begin position="457"/>
        <end position="477"/>
    </location>
</feature>
<dbReference type="Gene3D" id="1.20.1250.20">
    <property type="entry name" value="MFS general substrate transporter like domains"/>
    <property type="match status" value="2"/>
</dbReference>
<dbReference type="PROSITE" id="PS50850">
    <property type="entry name" value="MFS"/>
    <property type="match status" value="1"/>
</dbReference>
<proteinExistence type="predicted"/>
<dbReference type="GO" id="GO:0022857">
    <property type="term" value="F:transmembrane transporter activity"/>
    <property type="evidence" value="ECO:0007669"/>
    <property type="project" value="InterPro"/>
</dbReference>
<dbReference type="Proteomes" id="UP000042958">
    <property type="component" value="Unassembled WGS sequence"/>
</dbReference>
<sequence>MSSFEKSQEDHVSEKAKSSSSHLPEIEKAATLDTIHNDEAIKVLANYTGDETWTEEEEKKLIRRIDWKLMPILCVTYGLQYYDKAMFSQAALFGIRNDLDLDVGNRYAFAAAILYLGFIVGAYPAMTLAQRFPIERIASMIITLWGICLILTPVCSNYRALYAQRFFLGMLESGISPMFMLVVGGWYKKNEQAFRMGIWYSCTGYVSIFSPLINYGLGHIKGSLSPWKYMYLVAGAITIAWGIILVFLLPSDPVSARGFNERQRYIAVARLRVNNSGVRNTHYKKGQVFELLGDLKFWLIFLTALLSMIANGPISTFIPIIINSFGFSTLNSLLLVMPQGFLGGSYQLLAPYLAYRFSENGIRSWIVFTAQMITTLAAILLVVLPLDATGGLLFACYILPAVGGGYAVLMGLQIANIAGYTKRSIASSGLYIGYCLGNFTGPLVYKKMDAPRYVPGFITVVVTSFAAGITILLYRFVCVWENRKRDESGTSEGYENAYQDDLTDKTNPQFRYIL</sequence>
<evidence type="ECO:0000256" key="3">
    <source>
        <dbReference type="ARBA" id="ARBA00022692"/>
    </source>
</evidence>
<feature type="transmembrane region" description="Helical" evidence="7">
    <location>
        <begin position="297"/>
        <end position="322"/>
    </location>
</feature>
<dbReference type="InterPro" id="IPR020846">
    <property type="entry name" value="MFS_dom"/>
</dbReference>
<feature type="transmembrane region" description="Helical" evidence="7">
    <location>
        <begin position="107"/>
        <end position="125"/>
    </location>
</feature>
<evidence type="ECO:0000256" key="7">
    <source>
        <dbReference type="SAM" id="Phobius"/>
    </source>
</evidence>
<gene>
    <name evidence="9" type="ORF">PMG11_06781</name>
</gene>
<keyword evidence="2" id="KW-0813">Transport</keyword>
<protein>
    <recommendedName>
        <fullName evidence="8">Major facilitator superfamily (MFS) profile domain-containing protein</fullName>
    </recommendedName>
</protein>
<dbReference type="SUPFAM" id="SSF103473">
    <property type="entry name" value="MFS general substrate transporter"/>
    <property type="match status" value="1"/>
</dbReference>
<dbReference type="GO" id="GO:0016020">
    <property type="term" value="C:membrane"/>
    <property type="evidence" value="ECO:0007669"/>
    <property type="project" value="UniProtKB-SubCell"/>
</dbReference>
<feature type="transmembrane region" description="Helical" evidence="7">
    <location>
        <begin position="198"/>
        <end position="217"/>
    </location>
</feature>
<evidence type="ECO:0000259" key="8">
    <source>
        <dbReference type="PROSITE" id="PS50850"/>
    </source>
</evidence>
<evidence type="ECO:0000256" key="5">
    <source>
        <dbReference type="ARBA" id="ARBA00023136"/>
    </source>
</evidence>
<feature type="region of interest" description="Disordered" evidence="6">
    <location>
        <begin position="1"/>
        <end position="24"/>
    </location>
</feature>
<reference evidence="10" key="1">
    <citation type="journal article" date="2015" name="Genome Announc.">
        <title>Draft genome sequence of the fungus Penicillium brasilianum MG11.</title>
        <authorList>
            <person name="Horn F."/>
            <person name="Linde J."/>
            <person name="Mattern D.J."/>
            <person name="Walther G."/>
            <person name="Guthke R."/>
            <person name="Brakhage A.A."/>
            <person name="Valiante V."/>
        </authorList>
    </citation>
    <scope>NUCLEOTIDE SEQUENCE [LARGE SCALE GENOMIC DNA]</scope>
    <source>
        <strain evidence="10">MG11</strain>
    </source>
</reference>
<evidence type="ECO:0000313" key="9">
    <source>
        <dbReference type="EMBL" id="CEJ58111.1"/>
    </source>
</evidence>
<evidence type="ECO:0000256" key="2">
    <source>
        <dbReference type="ARBA" id="ARBA00022448"/>
    </source>
</evidence>
<dbReference type="STRING" id="104259.A0A0F7TQM1"/>
<dbReference type="InterPro" id="IPR036259">
    <property type="entry name" value="MFS_trans_sf"/>
</dbReference>
<comment type="subcellular location">
    <subcellularLocation>
        <location evidence="1">Membrane</location>
        <topology evidence="1">Multi-pass membrane protein</topology>
    </subcellularLocation>
</comment>
<dbReference type="EMBL" id="CDHK01000006">
    <property type="protein sequence ID" value="CEJ58111.1"/>
    <property type="molecule type" value="Genomic_DNA"/>
</dbReference>
<evidence type="ECO:0000256" key="4">
    <source>
        <dbReference type="ARBA" id="ARBA00022989"/>
    </source>
</evidence>
<dbReference type="AlphaFoldDB" id="A0A0F7TQM1"/>
<feature type="transmembrane region" description="Helical" evidence="7">
    <location>
        <begin position="334"/>
        <end position="353"/>
    </location>
</feature>
<evidence type="ECO:0000256" key="1">
    <source>
        <dbReference type="ARBA" id="ARBA00004141"/>
    </source>
</evidence>
<feature type="transmembrane region" description="Helical" evidence="7">
    <location>
        <begin position="392"/>
        <end position="412"/>
    </location>
</feature>
<evidence type="ECO:0000313" key="10">
    <source>
        <dbReference type="Proteomes" id="UP000042958"/>
    </source>
</evidence>
<feature type="transmembrane region" description="Helical" evidence="7">
    <location>
        <begin position="365"/>
        <end position="386"/>
    </location>
</feature>
<feature type="transmembrane region" description="Helical" evidence="7">
    <location>
        <begin position="166"/>
        <end position="186"/>
    </location>
</feature>